<feature type="region of interest" description="Disordered" evidence="1">
    <location>
        <begin position="1"/>
        <end position="102"/>
    </location>
</feature>
<feature type="compositionally biased region" description="Polar residues" evidence="1">
    <location>
        <begin position="152"/>
        <end position="164"/>
    </location>
</feature>
<dbReference type="AlphaFoldDB" id="A0A9P7E2E3"/>
<reference evidence="2" key="1">
    <citation type="journal article" date="2020" name="New Phytol.">
        <title>Comparative genomics reveals dynamic genome evolution in host specialist ectomycorrhizal fungi.</title>
        <authorList>
            <person name="Lofgren L.A."/>
            <person name="Nguyen N.H."/>
            <person name="Vilgalys R."/>
            <person name="Ruytinx J."/>
            <person name="Liao H.L."/>
            <person name="Branco S."/>
            <person name="Kuo A."/>
            <person name="LaButti K."/>
            <person name="Lipzen A."/>
            <person name="Andreopoulos W."/>
            <person name="Pangilinan J."/>
            <person name="Riley R."/>
            <person name="Hundley H."/>
            <person name="Na H."/>
            <person name="Barry K."/>
            <person name="Grigoriev I.V."/>
            <person name="Stajich J.E."/>
            <person name="Kennedy P.G."/>
        </authorList>
    </citation>
    <scope>NUCLEOTIDE SEQUENCE</scope>
    <source>
        <strain evidence="2">MN1</strain>
    </source>
</reference>
<accession>A0A9P7E2E3</accession>
<name>A0A9P7E2E3_9AGAM</name>
<sequence length="261" mass="28727">MSYRGVSRLRPTATLRLVTSTSGSDTDEDLNSSLRSLSHSEEPSPGQTEARQIEPVKTPPRTRQTEIDNNTVADNSDRKESIAEPAQVDEDWKMGSPSPIELTYAPTHFHQLYEYEYQDIDMASPPHSPTPNEVQDSATRRSSWGADPRSPTPNEVQDSATWGSSWGADPSRLPIPNEVQDSTTWGSSWDADLPRPPTPTQARDSATWGPSWGADPPHSPTPTQVQDSSTWGSSTWDSSPWDTDPSHSPTQDSAPWGSSTW</sequence>
<feature type="compositionally biased region" description="Low complexity" evidence="1">
    <location>
        <begin position="227"/>
        <end position="250"/>
    </location>
</feature>
<keyword evidence="3" id="KW-1185">Reference proteome</keyword>
<comment type="caution">
    <text evidence="2">The sequence shown here is derived from an EMBL/GenBank/DDBJ whole genome shotgun (WGS) entry which is preliminary data.</text>
</comment>
<feature type="region of interest" description="Disordered" evidence="1">
    <location>
        <begin position="120"/>
        <end position="261"/>
    </location>
</feature>
<protein>
    <submittedName>
        <fullName evidence="2">Uncharacterized protein</fullName>
    </submittedName>
</protein>
<organism evidence="2 3">
    <name type="scientific">Suillus subaureus</name>
    <dbReference type="NCBI Taxonomy" id="48587"/>
    <lineage>
        <taxon>Eukaryota</taxon>
        <taxon>Fungi</taxon>
        <taxon>Dikarya</taxon>
        <taxon>Basidiomycota</taxon>
        <taxon>Agaricomycotina</taxon>
        <taxon>Agaricomycetes</taxon>
        <taxon>Agaricomycetidae</taxon>
        <taxon>Boletales</taxon>
        <taxon>Suillineae</taxon>
        <taxon>Suillaceae</taxon>
        <taxon>Suillus</taxon>
    </lineage>
</organism>
<evidence type="ECO:0000313" key="2">
    <source>
        <dbReference type="EMBL" id="KAG1809186.1"/>
    </source>
</evidence>
<feature type="compositionally biased region" description="Polar residues" evidence="1">
    <location>
        <begin position="251"/>
        <end position="261"/>
    </location>
</feature>
<gene>
    <name evidence="2" type="ORF">BJ212DRAFT_1381013</name>
</gene>
<proteinExistence type="predicted"/>
<dbReference type="Proteomes" id="UP000807769">
    <property type="component" value="Unassembled WGS sequence"/>
</dbReference>
<evidence type="ECO:0000313" key="3">
    <source>
        <dbReference type="Proteomes" id="UP000807769"/>
    </source>
</evidence>
<dbReference type="GeneID" id="64630658"/>
<dbReference type="EMBL" id="JABBWG010000035">
    <property type="protein sequence ID" value="KAG1809186.1"/>
    <property type="molecule type" value="Genomic_DNA"/>
</dbReference>
<feature type="compositionally biased region" description="Polar residues" evidence="1">
    <location>
        <begin position="130"/>
        <end position="142"/>
    </location>
</feature>
<dbReference type="RefSeq" id="XP_041189095.1">
    <property type="nucleotide sequence ID" value="XM_041336641.1"/>
</dbReference>
<dbReference type="OrthoDB" id="2693168at2759"/>
<evidence type="ECO:0000256" key="1">
    <source>
        <dbReference type="SAM" id="MobiDB-lite"/>
    </source>
</evidence>